<keyword evidence="4" id="KW-1185">Reference proteome</keyword>
<evidence type="ECO:0000256" key="2">
    <source>
        <dbReference type="SAM" id="MobiDB-lite"/>
    </source>
</evidence>
<evidence type="ECO:0000256" key="1">
    <source>
        <dbReference type="ARBA" id="ARBA00007529"/>
    </source>
</evidence>
<accession>A0A9W9KJG4</accession>
<comment type="caution">
    <text evidence="3">The sequence shown here is derived from an EMBL/GenBank/DDBJ whole genome shotgun (WGS) entry which is preliminary data.</text>
</comment>
<dbReference type="Gene3D" id="3.10.310.10">
    <property type="entry name" value="Diaminopimelate Epimerase, Chain A, domain 1"/>
    <property type="match status" value="2"/>
</dbReference>
<name>A0A9W9KJG4_9EURO</name>
<feature type="compositionally biased region" description="Polar residues" evidence="2">
    <location>
        <begin position="494"/>
        <end position="503"/>
    </location>
</feature>
<comment type="similarity">
    <text evidence="1">Belongs to the proline racemase family.</text>
</comment>
<dbReference type="OrthoDB" id="4325502at2759"/>
<dbReference type="Pfam" id="PF05544">
    <property type="entry name" value="Pro_racemase"/>
    <property type="match status" value="1"/>
</dbReference>
<dbReference type="SUPFAM" id="SSF54506">
    <property type="entry name" value="Diaminopimelate epimerase-like"/>
    <property type="match status" value="1"/>
</dbReference>
<reference evidence="3" key="1">
    <citation type="submission" date="2022-11" db="EMBL/GenBank/DDBJ databases">
        <authorList>
            <person name="Petersen C."/>
        </authorList>
    </citation>
    <scope>NUCLEOTIDE SEQUENCE</scope>
    <source>
        <strain evidence="3">IBT 30069</strain>
    </source>
</reference>
<feature type="region of interest" description="Disordered" evidence="2">
    <location>
        <begin position="473"/>
        <end position="503"/>
    </location>
</feature>
<dbReference type="PANTHER" id="PTHR33442">
    <property type="entry name" value="TRANS-3-HYDROXY-L-PROLINE DEHYDRATASE"/>
    <property type="match status" value="1"/>
</dbReference>
<evidence type="ECO:0000313" key="4">
    <source>
        <dbReference type="Proteomes" id="UP001149165"/>
    </source>
</evidence>
<organism evidence="3 4">
    <name type="scientific">Penicillium angulare</name>
    <dbReference type="NCBI Taxonomy" id="116970"/>
    <lineage>
        <taxon>Eukaryota</taxon>
        <taxon>Fungi</taxon>
        <taxon>Dikarya</taxon>
        <taxon>Ascomycota</taxon>
        <taxon>Pezizomycotina</taxon>
        <taxon>Eurotiomycetes</taxon>
        <taxon>Eurotiomycetidae</taxon>
        <taxon>Eurotiales</taxon>
        <taxon>Aspergillaceae</taxon>
        <taxon>Penicillium</taxon>
    </lineage>
</organism>
<dbReference type="PANTHER" id="PTHR33442:SF5">
    <property type="entry name" value="BIFUNCTIONAL TRANS-3-HYDROXY-L-PROLINE DEHYDRATASE_2-EPIMERASE"/>
    <property type="match status" value="1"/>
</dbReference>
<protein>
    <recommendedName>
        <fullName evidence="5">Proline racemase</fullName>
    </recommendedName>
</protein>
<feature type="region of interest" description="Disordered" evidence="2">
    <location>
        <begin position="1"/>
        <end position="20"/>
    </location>
</feature>
<evidence type="ECO:0008006" key="5">
    <source>
        <dbReference type="Google" id="ProtNLM"/>
    </source>
</evidence>
<dbReference type="AlphaFoldDB" id="A0A9W9KJG4"/>
<gene>
    <name evidence="3" type="ORF">N7456_004343</name>
</gene>
<dbReference type="EMBL" id="JAPQKH010000003">
    <property type="protein sequence ID" value="KAJ5107668.1"/>
    <property type="molecule type" value="Genomic_DNA"/>
</dbReference>
<evidence type="ECO:0000313" key="3">
    <source>
        <dbReference type="EMBL" id="KAJ5107668.1"/>
    </source>
</evidence>
<reference evidence="3" key="2">
    <citation type="journal article" date="2023" name="IMA Fungus">
        <title>Comparative genomic study of the Penicillium genus elucidates a diverse pangenome and 15 lateral gene transfer events.</title>
        <authorList>
            <person name="Petersen C."/>
            <person name="Sorensen T."/>
            <person name="Nielsen M.R."/>
            <person name="Sondergaard T.E."/>
            <person name="Sorensen J.L."/>
            <person name="Fitzpatrick D.A."/>
            <person name="Frisvad J.C."/>
            <person name="Nielsen K.L."/>
        </authorList>
    </citation>
    <scope>NUCLEOTIDE SEQUENCE</scope>
    <source>
        <strain evidence="3">IBT 30069</strain>
    </source>
</reference>
<proteinExistence type="inferred from homology"/>
<dbReference type="GO" id="GO:0047580">
    <property type="term" value="F:4-hydroxyproline epimerase activity"/>
    <property type="evidence" value="ECO:0007669"/>
    <property type="project" value="TreeGrafter"/>
</dbReference>
<dbReference type="InterPro" id="IPR008794">
    <property type="entry name" value="Pro_racemase_fam"/>
</dbReference>
<sequence length="503" mass="55265">MSSSHQRTYEWLTNNPQESRIATPHHRVVPLRPGPLNFHGETQNDSHPSHLVTVHEEHSVGSLSPLTQGTRNFEIVETESPVTPKPSTPTWAFHDYTPSLSKEFDTILRHRPISVVECHAEGEACDVVIGGMESVTGNSAYRKQLNFKNEHDADVKMLLNEPRGRNGKNAVFLLHPTGKADRCLVFAKNDEYAPFSISSMICAANVLAEFPQAGGPPPELPCQRYIFETVAGRVVAEANYVETKHYQARCDSVTVYGVPSFVLEADYKLKVTGLGVITVDIVYGGVFCAFVDAESVDLAVHESNAHQMVEIGERIRTALQDCDLDVSHPRDYFIRGISNVVFTEPVEVDGEEKSGISATVVSPGRLDRSPSGTSLSAWLALLSHRGGIDCKDLRSYSISGAQMVGRIRGGLKVGKYDAIYPCIEGRAWVTSFKQVVLDPTDPYPMGFRGADQWGPKKEQEFEVGGLGIHIGSLSEQESVDSDKEKDTKQICWKGSNSAVGDNH</sequence>
<dbReference type="Proteomes" id="UP001149165">
    <property type="component" value="Unassembled WGS sequence"/>
</dbReference>